<organism evidence="8 9">
    <name type="scientific">Castilleja foliolosa</name>
    <dbReference type="NCBI Taxonomy" id="1961234"/>
    <lineage>
        <taxon>Eukaryota</taxon>
        <taxon>Viridiplantae</taxon>
        <taxon>Streptophyta</taxon>
        <taxon>Embryophyta</taxon>
        <taxon>Tracheophyta</taxon>
        <taxon>Spermatophyta</taxon>
        <taxon>Magnoliopsida</taxon>
        <taxon>eudicotyledons</taxon>
        <taxon>Gunneridae</taxon>
        <taxon>Pentapetalae</taxon>
        <taxon>asterids</taxon>
        <taxon>lamiids</taxon>
        <taxon>Lamiales</taxon>
        <taxon>Orobanchaceae</taxon>
        <taxon>Pedicularideae</taxon>
        <taxon>Castillejinae</taxon>
        <taxon>Castilleja</taxon>
    </lineage>
</organism>
<evidence type="ECO:0000256" key="1">
    <source>
        <dbReference type="ARBA" id="ARBA00004613"/>
    </source>
</evidence>
<dbReference type="AlphaFoldDB" id="A0ABD3CYQ9"/>
<evidence type="ECO:0000313" key="8">
    <source>
        <dbReference type="EMBL" id="KAL3634219.1"/>
    </source>
</evidence>
<evidence type="ECO:0000256" key="7">
    <source>
        <dbReference type="SAM" id="SignalP"/>
    </source>
</evidence>
<dbReference type="EMBL" id="JAVIJP010000028">
    <property type="protein sequence ID" value="KAL3634219.1"/>
    <property type="molecule type" value="Genomic_DNA"/>
</dbReference>
<comment type="subcellular location">
    <subcellularLocation>
        <location evidence="1">Secreted</location>
    </subcellularLocation>
</comment>
<evidence type="ECO:0000256" key="4">
    <source>
        <dbReference type="ARBA" id="ARBA00022702"/>
    </source>
</evidence>
<feature type="signal peptide" evidence="7">
    <location>
        <begin position="1"/>
        <end position="24"/>
    </location>
</feature>
<evidence type="ECO:0000256" key="5">
    <source>
        <dbReference type="ARBA" id="ARBA00022729"/>
    </source>
</evidence>
<feature type="chain" id="PRO_5044752060" description="Rapid ALkalinization Factor" evidence="7">
    <location>
        <begin position="25"/>
        <end position="130"/>
    </location>
</feature>
<dbReference type="GO" id="GO:0005576">
    <property type="term" value="C:extracellular region"/>
    <property type="evidence" value="ECO:0007669"/>
    <property type="project" value="UniProtKB-SubCell"/>
</dbReference>
<comment type="caution">
    <text evidence="8">The sequence shown here is derived from an EMBL/GenBank/DDBJ whole genome shotgun (WGS) entry which is preliminary data.</text>
</comment>
<dbReference type="PANTHER" id="PTHR33136">
    <property type="entry name" value="RAPID ALKALINIZATION FACTOR-LIKE"/>
    <property type="match status" value="1"/>
</dbReference>
<keyword evidence="9" id="KW-1185">Reference proteome</keyword>
<sequence>MATKLLLISILLILLTLTNPKANAEPVEHNAGLNLGLINETLNQHFQAQYYLDPETIEEAEDEDGLPRRSLYWRAPAPRKYYISYGALSANRIPCPARSGRSYYTHNCYKTQAPVNPYYRGCTAVTRCRR</sequence>
<accession>A0ABD3CYQ9</accession>
<evidence type="ECO:0000256" key="3">
    <source>
        <dbReference type="ARBA" id="ARBA00022525"/>
    </source>
</evidence>
<dbReference type="Proteomes" id="UP001632038">
    <property type="component" value="Unassembled WGS sequence"/>
</dbReference>
<keyword evidence="3" id="KW-0964">Secreted</keyword>
<evidence type="ECO:0008006" key="10">
    <source>
        <dbReference type="Google" id="ProtNLM"/>
    </source>
</evidence>
<name>A0ABD3CYQ9_9LAMI</name>
<dbReference type="Pfam" id="PF05498">
    <property type="entry name" value="RALF"/>
    <property type="match status" value="1"/>
</dbReference>
<proteinExistence type="inferred from homology"/>
<keyword evidence="4" id="KW-0372">Hormone</keyword>
<keyword evidence="6" id="KW-1015">Disulfide bond</keyword>
<protein>
    <recommendedName>
        <fullName evidence="10">Rapid ALkalinization Factor</fullName>
    </recommendedName>
</protein>
<dbReference type="GO" id="GO:0005179">
    <property type="term" value="F:hormone activity"/>
    <property type="evidence" value="ECO:0007669"/>
    <property type="project" value="UniProtKB-KW"/>
</dbReference>
<evidence type="ECO:0000313" key="9">
    <source>
        <dbReference type="Proteomes" id="UP001632038"/>
    </source>
</evidence>
<gene>
    <name evidence="8" type="ORF">CASFOL_021273</name>
</gene>
<evidence type="ECO:0000256" key="6">
    <source>
        <dbReference type="ARBA" id="ARBA00023157"/>
    </source>
</evidence>
<keyword evidence="5 7" id="KW-0732">Signal</keyword>
<dbReference type="InterPro" id="IPR008801">
    <property type="entry name" value="RALF"/>
</dbReference>
<comment type="similarity">
    <text evidence="2">Belongs to the plant rapid alkalinization factor (RALF) family.</text>
</comment>
<evidence type="ECO:0000256" key="2">
    <source>
        <dbReference type="ARBA" id="ARBA00009178"/>
    </source>
</evidence>
<reference evidence="9" key="1">
    <citation type="journal article" date="2024" name="IScience">
        <title>Strigolactones Initiate the Formation of Haustorium-like Structures in Castilleja.</title>
        <authorList>
            <person name="Buerger M."/>
            <person name="Peterson D."/>
            <person name="Chory J."/>
        </authorList>
    </citation>
    <scope>NUCLEOTIDE SEQUENCE [LARGE SCALE GENOMIC DNA]</scope>
</reference>
<dbReference type="PANTHER" id="PTHR33136:SF6">
    <property type="entry name" value="PROTEIN RALF-LIKE 34"/>
    <property type="match status" value="1"/>
</dbReference>